<dbReference type="EMBL" id="JARIHO010000035">
    <property type="protein sequence ID" value="KAJ7331364.1"/>
    <property type="molecule type" value="Genomic_DNA"/>
</dbReference>
<name>A0AAD6ZNL6_9AGAR</name>
<dbReference type="Proteomes" id="UP001218218">
    <property type="component" value="Unassembled WGS sequence"/>
</dbReference>
<keyword evidence="1" id="KW-0732">Signal</keyword>
<keyword evidence="3" id="KW-1185">Reference proteome</keyword>
<proteinExistence type="predicted"/>
<feature type="chain" id="PRO_5042265725" evidence="1">
    <location>
        <begin position="21"/>
        <end position="73"/>
    </location>
</feature>
<sequence length="73" mass="8006">MQFIGAFAVLFMHVGVAVQAMPLNVSDFLISISREAEVSDPLISIWDAEVTEALISIQSAEVDDGFISIRWAH</sequence>
<feature type="signal peptide" evidence="1">
    <location>
        <begin position="1"/>
        <end position="20"/>
    </location>
</feature>
<feature type="non-terminal residue" evidence="2">
    <location>
        <position position="73"/>
    </location>
</feature>
<reference evidence="2" key="1">
    <citation type="submission" date="2023-03" db="EMBL/GenBank/DDBJ databases">
        <title>Massive genome expansion in bonnet fungi (Mycena s.s.) driven by repeated elements and novel gene families across ecological guilds.</title>
        <authorList>
            <consortium name="Lawrence Berkeley National Laboratory"/>
            <person name="Harder C.B."/>
            <person name="Miyauchi S."/>
            <person name="Viragh M."/>
            <person name="Kuo A."/>
            <person name="Thoen E."/>
            <person name="Andreopoulos B."/>
            <person name="Lu D."/>
            <person name="Skrede I."/>
            <person name="Drula E."/>
            <person name="Henrissat B."/>
            <person name="Morin E."/>
            <person name="Kohler A."/>
            <person name="Barry K."/>
            <person name="LaButti K."/>
            <person name="Morin E."/>
            <person name="Salamov A."/>
            <person name="Lipzen A."/>
            <person name="Mereny Z."/>
            <person name="Hegedus B."/>
            <person name="Baldrian P."/>
            <person name="Stursova M."/>
            <person name="Weitz H."/>
            <person name="Taylor A."/>
            <person name="Grigoriev I.V."/>
            <person name="Nagy L.G."/>
            <person name="Martin F."/>
            <person name="Kauserud H."/>
        </authorList>
    </citation>
    <scope>NUCLEOTIDE SEQUENCE</scope>
    <source>
        <strain evidence="2">CBHHK002</strain>
    </source>
</reference>
<comment type="caution">
    <text evidence="2">The sequence shown here is derived from an EMBL/GenBank/DDBJ whole genome shotgun (WGS) entry which is preliminary data.</text>
</comment>
<accession>A0AAD6ZNL6</accession>
<evidence type="ECO:0000313" key="3">
    <source>
        <dbReference type="Proteomes" id="UP001218218"/>
    </source>
</evidence>
<evidence type="ECO:0000313" key="2">
    <source>
        <dbReference type="EMBL" id="KAJ7331364.1"/>
    </source>
</evidence>
<organism evidence="2 3">
    <name type="scientific">Mycena albidolilacea</name>
    <dbReference type="NCBI Taxonomy" id="1033008"/>
    <lineage>
        <taxon>Eukaryota</taxon>
        <taxon>Fungi</taxon>
        <taxon>Dikarya</taxon>
        <taxon>Basidiomycota</taxon>
        <taxon>Agaricomycotina</taxon>
        <taxon>Agaricomycetes</taxon>
        <taxon>Agaricomycetidae</taxon>
        <taxon>Agaricales</taxon>
        <taxon>Marasmiineae</taxon>
        <taxon>Mycenaceae</taxon>
        <taxon>Mycena</taxon>
    </lineage>
</organism>
<dbReference type="AlphaFoldDB" id="A0AAD6ZNL6"/>
<evidence type="ECO:0000256" key="1">
    <source>
        <dbReference type="SAM" id="SignalP"/>
    </source>
</evidence>
<protein>
    <submittedName>
        <fullName evidence="2">Uncharacterized protein</fullName>
    </submittedName>
</protein>
<gene>
    <name evidence="2" type="ORF">DFH08DRAFT_881456</name>
</gene>